<organism evidence="2">
    <name type="scientific">hydrothermal vent metagenome</name>
    <dbReference type="NCBI Taxonomy" id="652676"/>
    <lineage>
        <taxon>unclassified sequences</taxon>
        <taxon>metagenomes</taxon>
        <taxon>ecological metagenomes</taxon>
    </lineage>
</organism>
<feature type="transmembrane region" description="Helical" evidence="1">
    <location>
        <begin position="12"/>
        <end position="32"/>
    </location>
</feature>
<dbReference type="EMBL" id="UOFZ01000128">
    <property type="protein sequence ID" value="VAX13629.1"/>
    <property type="molecule type" value="Genomic_DNA"/>
</dbReference>
<feature type="transmembrane region" description="Helical" evidence="1">
    <location>
        <begin position="38"/>
        <end position="56"/>
    </location>
</feature>
<gene>
    <name evidence="2" type="ORF">MNBD_GAMMA24-930</name>
</gene>
<name>A0A3B1B5R7_9ZZZZ</name>
<accession>A0A3B1B5R7</accession>
<keyword evidence="1" id="KW-1133">Transmembrane helix</keyword>
<proteinExistence type="predicted"/>
<sequence>MNKSILEISAYYHDSAASLVIDGEIIAAFLVYLIFERLFMGVQILALGLIGELIIFTRARDLKEYTVDEIVG</sequence>
<keyword evidence="1" id="KW-0812">Transmembrane</keyword>
<keyword evidence="1" id="KW-0472">Membrane</keyword>
<reference evidence="2" key="1">
    <citation type="submission" date="2018-06" db="EMBL/GenBank/DDBJ databases">
        <authorList>
            <person name="Zhirakovskaya E."/>
        </authorList>
    </citation>
    <scope>NUCLEOTIDE SEQUENCE</scope>
</reference>
<evidence type="ECO:0000256" key="1">
    <source>
        <dbReference type="SAM" id="Phobius"/>
    </source>
</evidence>
<dbReference type="AlphaFoldDB" id="A0A3B1B5R7"/>
<protein>
    <submittedName>
        <fullName evidence="2">Uncharacterized protein</fullName>
    </submittedName>
</protein>
<evidence type="ECO:0000313" key="2">
    <source>
        <dbReference type="EMBL" id="VAX13629.1"/>
    </source>
</evidence>